<dbReference type="EMBL" id="JAHQIW010003251">
    <property type="protein sequence ID" value="KAJ1357847.1"/>
    <property type="molecule type" value="Genomic_DNA"/>
</dbReference>
<dbReference type="AlphaFoldDB" id="A0AAD5MZD7"/>
<protein>
    <submittedName>
        <fullName evidence="1">Uncharacterized protein</fullName>
    </submittedName>
</protein>
<reference evidence="1" key="1">
    <citation type="submission" date="2021-06" db="EMBL/GenBank/DDBJ databases">
        <title>Parelaphostrongylus tenuis whole genome reference sequence.</title>
        <authorList>
            <person name="Garwood T.J."/>
            <person name="Larsen P.A."/>
            <person name="Fountain-Jones N.M."/>
            <person name="Garbe J.R."/>
            <person name="Macchietto M.G."/>
            <person name="Kania S.A."/>
            <person name="Gerhold R.W."/>
            <person name="Richards J.E."/>
            <person name="Wolf T.M."/>
        </authorList>
    </citation>
    <scope>NUCLEOTIDE SEQUENCE</scope>
    <source>
        <strain evidence="1">MNPRO001-30</strain>
        <tissue evidence="1">Meninges</tissue>
    </source>
</reference>
<sequence>MPIELTTSIISTSPLPTFLKDMKIKTKVVFLVSLRVLPMINEITRYTNVECILRKKQRLIAHCDVVVFANPDEHVNTIHVRENPSEDT</sequence>
<dbReference type="Proteomes" id="UP001196413">
    <property type="component" value="Unassembled WGS sequence"/>
</dbReference>
<evidence type="ECO:0000313" key="2">
    <source>
        <dbReference type="Proteomes" id="UP001196413"/>
    </source>
</evidence>
<evidence type="ECO:0000313" key="1">
    <source>
        <dbReference type="EMBL" id="KAJ1357847.1"/>
    </source>
</evidence>
<organism evidence="1 2">
    <name type="scientific">Parelaphostrongylus tenuis</name>
    <name type="common">Meningeal worm</name>
    <dbReference type="NCBI Taxonomy" id="148309"/>
    <lineage>
        <taxon>Eukaryota</taxon>
        <taxon>Metazoa</taxon>
        <taxon>Ecdysozoa</taxon>
        <taxon>Nematoda</taxon>
        <taxon>Chromadorea</taxon>
        <taxon>Rhabditida</taxon>
        <taxon>Rhabditina</taxon>
        <taxon>Rhabditomorpha</taxon>
        <taxon>Strongyloidea</taxon>
        <taxon>Metastrongylidae</taxon>
        <taxon>Parelaphostrongylus</taxon>
    </lineage>
</organism>
<comment type="caution">
    <text evidence="1">The sequence shown here is derived from an EMBL/GenBank/DDBJ whole genome shotgun (WGS) entry which is preliminary data.</text>
</comment>
<gene>
    <name evidence="1" type="ORF">KIN20_016104</name>
</gene>
<keyword evidence="2" id="KW-1185">Reference proteome</keyword>
<accession>A0AAD5MZD7</accession>
<proteinExistence type="predicted"/>
<name>A0AAD5MZD7_PARTN</name>